<evidence type="ECO:0000256" key="1">
    <source>
        <dbReference type="SAM" id="MobiDB-lite"/>
    </source>
</evidence>
<name>A0A1R2BBZ2_9CILI</name>
<organism evidence="2 3">
    <name type="scientific">Stentor coeruleus</name>
    <dbReference type="NCBI Taxonomy" id="5963"/>
    <lineage>
        <taxon>Eukaryota</taxon>
        <taxon>Sar</taxon>
        <taxon>Alveolata</taxon>
        <taxon>Ciliophora</taxon>
        <taxon>Postciliodesmatophora</taxon>
        <taxon>Heterotrichea</taxon>
        <taxon>Heterotrichida</taxon>
        <taxon>Stentoridae</taxon>
        <taxon>Stentor</taxon>
    </lineage>
</organism>
<proteinExistence type="predicted"/>
<evidence type="ECO:0000313" key="2">
    <source>
        <dbReference type="EMBL" id="OMJ74311.1"/>
    </source>
</evidence>
<gene>
    <name evidence="2" type="ORF">SteCoe_26800</name>
</gene>
<evidence type="ECO:0000313" key="3">
    <source>
        <dbReference type="Proteomes" id="UP000187209"/>
    </source>
</evidence>
<comment type="caution">
    <text evidence="2">The sequence shown here is derived from an EMBL/GenBank/DDBJ whole genome shotgun (WGS) entry which is preliminary data.</text>
</comment>
<dbReference type="EMBL" id="MPUH01000760">
    <property type="protein sequence ID" value="OMJ74311.1"/>
    <property type="molecule type" value="Genomic_DNA"/>
</dbReference>
<feature type="compositionally biased region" description="Basic and acidic residues" evidence="1">
    <location>
        <begin position="54"/>
        <end position="81"/>
    </location>
</feature>
<feature type="region of interest" description="Disordered" evidence="1">
    <location>
        <begin position="53"/>
        <end position="92"/>
    </location>
</feature>
<reference evidence="2 3" key="1">
    <citation type="submission" date="2016-11" db="EMBL/GenBank/DDBJ databases">
        <title>The macronuclear genome of Stentor coeruleus: a giant cell with tiny introns.</title>
        <authorList>
            <person name="Slabodnick M."/>
            <person name="Ruby J.G."/>
            <person name="Reiff S.B."/>
            <person name="Swart E.C."/>
            <person name="Gosai S."/>
            <person name="Prabakaran S."/>
            <person name="Witkowska E."/>
            <person name="Larue G.E."/>
            <person name="Fisher S."/>
            <person name="Freeman R.M."/>
            <person name="Gunawardena J."/>
            <person name="Chu W."/>
            <person name="Stover N.A."/>
            <person name="Gregory B.D."/>
            <person name="Nowacki M."/>
            <person name="Derisi J."/>
            <person name="Roy S.W."/>
            <person name="Marshall W.F."/>
            <person name="Sood P."/>
        </authorList>
    </citation>
    <scope>NUCLEOTIDE SEQUENCE [LARGE SCALE GENOMIC DNA]</scope>
    <source>
        <strain evidence="2">WM001</strain>
    </source>
</reference>
<accession>A0A1R2BBZ2</accession>
<dbReference type="AlphaFoldDB" id="A0A1R2BBZ2"/>
<sequence>METDFEKFIEGLNKVIDAKLGPIEQELNSQDEFIQKLTQNMTHVSELLQSRYGKLAEKENKEQHDEKIPTEEDVNEKHEAEEQNNEVLKTED</sequence>
<protein>
    <submittedName>
        <fullName evidence="2">Uncharacterized protein</fullName>
    </submittedName>
</protein>
<keyword evidence="3" id="KW-1185">Reference proteome</keyword>
<dbReference type="Proteomes" id="UP000187209">
    <property type="component" value="Unassembled WGS sequence"/>
</dbReference>